<sequence>MKKTILINPEQTELKLPTAYIPLNLAYLAAVLEENCIDVNILNLANTKNVEDIEFPNVEYVGITCSSATYKSVKRLTIAIREKTDSKIIIGGVHPSVNPIEVCNEIKPDITVMGEAEYLLPSIVKGKVKTEKIMNAGIINDLNSIPLPARHLFSRDEVID</sequence>
<dbReference type="InterPro" id="IPR006158">
    <property type="entry name" value="Cobalamin-bd"/>
</dbReference>
<gene>
    <name evidence="7" type="ORF">S06H3_21281</name>
</gene>
<comment type="caution">
    <text evidence="7">The sequence shown here is derived from an EMBL/GenBank/DDBJ whole genome shotgun (WGS) entry which is preliminary data.</text>
</comment>
<dbReference type="Pfam" id="PF02310">
    <property type="entry name" value="B12-binding"/>
    <property type="match status" value="1"/>
</dbReference>
<feature type="non-terminal residue" evidence="7">
    <location>
        <position position="160"/>
    </location>
</feature>
<dbReference type="Gene3D" id="3.40.50.280">
    <property type="entry name" value="Cobalamin-binding domain"/>
    <property type="match status" value="1"/>
</dbReference>
<feature type="domain" description="B12-binding" evidence="6">
    <location>
        <begin position="1"/>
        <end position="134"/>
    </location>
</feature>
<evidence type="ECO:0000256" key="3">
    <source>
        <dbReference type="ARBA" id="ARBA00022723"/>
    </source>
</evidence>
<keyword evidence="4" id="KW-0408">Iron</keyword>
<dbReference type="PANTHER" id="PTHR43409">
    <property type="entry name" value="ANAEROBIC MAGNESIUM-PROTOPORPHYRIN IX MONOMETHYL ESTER CYCLASE-RELATED"/>
    <property type="match status" value="1"/>
</dbReference>
<keyword evidence="5" id="KW-0411">Iron-sulfur</keyword>
<reference evidence="7" key="1">
    <citation type="journal article" date="2014" name="Front. Microbiol.">
        <title>High frequency of phylogenetically diverse reductive dehalogenase-homologous genes in deep subseafloor sedimentary metagenomes.</title>
        <authorList>
            <person name="Kawai M."/>
            <person name="Futagami T."/>
            <person name="Toyoda A."/>
            <person name="Takaki Y."/>
            <person name="Nishi S."/>
            <person name="Hori S."/>
            <person name="Arai W."/>
            <person name="Tsubouchi T."/>
            <person name="Morono Y."/>
            <person name="Uchiyama I."/>
            <person name="Ito T."/>
            <person name="Fujiyama A."/>
            <person name="Inagaki F."/>
            <person name="Takami H."/>
        </authorList>
    </citation>
    <scope>NUCLEOTIDE SEQUENCE</scope>
    <source>
        <strain evidence="7">Expedition CK06-06</strain>
    </source>
</reference>
<dbReference type="PROSITE" id="PS51332">
    <property type="entry name" value="B12_BINDING"/>
    <property type="match status" value="1"/>
</dbReference>
<accession>X1LQ35</accession>
<comment type="cofactor">
    <cofactor evidence="1">
        <name>[4Fe-4S] cluster</name>
        <dbReference type="ChEBI" id="CHEBI:49883"/>
    </cofactor>
</comment>
<dbReference type="AlphaFoldDB" id="X1LQ35"/>
<evidence type="ECO:0000259" key="6">
    <source>
        <dbReference type="PROSITE" id="PS51332"/>
    </source>
</evidence>
<evidence type="ECO:0000256" key="4">
    <source>
        <dbReference type="ARBA" id="ARBA00023004"/>
    </source>
</evidence>
<organism evidence="7">
    <name type="scientific">marine sediment metagenome</name>
    <dbReference type="NCBI Taxonomy" id="412755"/>
    <lineage>
        <taxon>unclassified sequences</taxon>
        <taxon>metagenomes</taxon>
        <taxon>ecological metagenomes</taxon>
    </lineage>
</organism>
<dbReference type="GO" id="GO:0031419">
    <property type="term" value="F:cobalamin binding"/>
    <property type="evidence" value="ECO:0007669"/>
    <property type="project" value="InterPro"/>
</dbReference>
<evidence type="ECO:0000313" key="7">
    <source>
        <dbReference type="EMBL" id="GAI04480.1"/>
    </source>
</evidence>
<protein>
    <recommendedName>
        <fullName evidence="6">B12-binding domain-containing protein</fullName>
    </recommendedName>
</protein>
<evidence type="ECO:0000256" key="5">
    <source>
        <dbReference type="ARBA" id="ARBA00023014"/>
    </source>
</evidence>
<dbReference type="InterPro" id="IPR051198">
    <property type="entry name" value="BchE-like"/>
</dbReference>
<dbReference type="EMBL" id="BARV01011153">
    <property type="protein sequence ID" value="GAI04480.1"/>
    <property type="molecule type" value="Genomic_DNA"/>
</dbReference>
<keyword evidence="3" id="KW-0479">Metal-binding</keyword>
<dbReference type="CDD" id="cd02068">
    <property type="entry name" value="radical_SAM_B12_BD"/>
    <property type="match status" value="1"/>
</dbReference>
<keyword evidence="2" id="KW-0949">S-adenosyl-L-methionine</keyword>
<dbReference type="GO" id="GO:0046872">
    <property type="term" value="F:metal ion binding"/>
    <property type="evidence" value="ECO:0007669"/>
    <property type="project" value="UniProtKB-KW"/>
</dbReference>
<evidence type="ECO:0000256" key="2">
    <source>
        <dbReference type="ARBA" id="ARBA00022691"/>
    </source>
</evidence>
<dbReference type="GO" id="GO:0051536">
    <property type="term" value="F:iron-sulfur cluster binding"/>
    <property type="evidence" value="ECO:0007669"/>
    <property type="project" value="UniProtKB-KW"/>
</dbReference>
<name>X1LQ35_9ZZZZ</name>
<proteinExistence type="predicted"/>
<evidence type="ECO:0000256" key="1">
    <source>
        <dbReference type="ARBA" id="ARBA00001966"/>
    </source>
</evidence>